<dbReference type="RefSeq" id="WP_023102364.1">
    <property type="nucleotide sequence ID" value="NZ_JYLD01000001.1"/>
</dbReference>
<dbReference type="Gene3D" id="2.40.160.10">
    <property type="entry name" value="Porin"/>
    <property type="match status" value="1"/>
</dbReference>
<dbReference type="InterPro" id="IPR023614">
    <property type="entry name" value="Porin_dom_sf"/>
</dbReference>
<evidence type="ECO:0000313" key="5">
    <source>
        <dbReference type="Proteomes" id="UP000489190"/>
    </source>
</evidence>
<sequence length="423" mass="46235">MAPRSFSAVNKVLGMSGLVLLSVMGNTAMADVAGTAPEAESVVDMLSEGTVSGSLRMRYYTDKNAYFVKDLNQDTAGYGGFVKYETAALNGFKLGGSLIYQRTFNRPDDKGSVIPDIGTNVTNIGEAYVSWEHDAFKITAGNQRVQLPWTSDYDWRVVPVLFQGINVHYGNDDDFLSLARLYRWKGWADDGFSRNSMYSTDEKTAGMWSLGGGRSVTVNGLKYSGQLWRQHYYDYTNVSYGEGHVSAVSGDFRPNAGLQYIRGTGDGRELAGTVDNTTLGFQAGFDYKAYKVALGYDHIKAAPGAYNNGSLVTPYAHNMSSGPYFAQPYFTSTQDLGAGNAYSLDVSTGAVQNLFLGARYSFMDLTAVAGTASLNQSEYLLYGIYNFAGALKGLSVAEWVGVQTSPARDTRFFQNRLEVSYNF</sequence>
<dbReference type="Pfam" id="PF03573">
    <property type="entry name" value="OprD"/>
    <property type="match status" value="1"/>
</dbReference>
<name>A0A0J6LB83_9PSED</name>
<keyword evidence="3" id="KW-0732">Signal</keyword>
<dbReference type="Proteomes" id="UP000489190">
    <property type="component" value="Unassembled WGS sequence"/>
</dbReference>
<keyword evidence="2" id="KW-0813">Transport</keyword>
<protein>
    <submittedName>
        <fullName evidence="4">Outer membrane porin, OprD family</fullName>
    </submittedName>
</protein>
<evidence type="ECO:0000256" key="3">
    <source>
        <dbReference type="ARBA" id="ARBA00022729"/>
    </source>
</evidence>
<evidence type="ECO:0000256" key="2">
    <source>
        <dbReference type="ARBA" id="ARBA00022448"/>
    </source>
</evidence>
<dbReference type="STRING" id="1608996.TU84_02100"/>
<dbReference type="EMBL" id="WIWI01000001">
    <property type="protein sequence ID" value="MQT87564.1"/>
    <property type="molecule type" value="Genomic_DNA"/>
</dbReference>
<organism evidence="4 5">
    <name type="scientific">Pseudomonas helleri</name>
    <dbReference type="NCBI Taxonomy" id="1608996"/>
    <lineage>
        <taxon>Bacteria</taxon>
        <taxon>Pseudomonadati</taxon>
        <taxon>Pseudomonadota</taxon>
        <taxon>Gammaproteobacteria</taxon>
        <taxon>Pseudomonadales</taxon>
        <taxon>Pseudomonadaceae</taxon>
        <taxon>Pseudomonas</taxon>
    </lineage>
</organism>
<gene>
    <name evidence="4" type="ORF">GHO39_00060</name>
</gene>
<dbReference type="InterPro" id="IPR005318">
    <property type="entry name" value="OM_porin_bac"/>
</dbReference>
<comment type="similarity">
    <text evidence="1">Belongs to the outer membrane porin (Opr) (TC 1.B.25) family.</text>
</comment>
<evidence type="ECO:0000313" key="4">
    <source>
        <dbReference type="EMBL" id="MQT87564.1"/>
    </source>
</evidence>
<reference evidence="4 5" key="1">
    <citation type="submission" date="2019-10" db="EMBL/GenBank/DDBJ databases">
        <title>Evaluation of single-gene subtyping targets for Pseudomonas.</title>
        <authorList>
            <person name="Reichler S.J."/>
            <person name="Orsi R.H."/>
            <person name="Wiedmann M."/>
            <person name="Martin N.H."/>
            <person name="Murphy S.I."/>
        </authorList>
    </citation>
    <scope>NUCLEOTIDE SEQUENCE [LARGE SCALE GENOMIC DNA]</scope>
    <source>
        <strain evidence="4 5">FSL R10-3254</strain>
    </source>
</reference>
<comment type="caution">
    <text evidence="4">The sequence shown here is derived from an EMBL/GenBank/DDBJ whole genome shotgun (WGS) entry which is preliminary data.</text>
</comment>
<proteinExistence type="inferred from homology"/>
<accession>A0A0J6LB83</accession>
<dbReference type="OrthoDB" id="9146693at2"/>
<evidence type="ECO:0000256" key="1">
    <source>
        <dbReference type="ARBA" id="ARBA00009075"/>
    </source>
</evidence>
<dbReference type="AlphaFoldDB" id="A0A0J6LB83"/>
<dbReference type="GO" id="GO:0016020">
    <property type="term" value="C:membrane"/>
    <property type="evidence" value="ECO:0007669"/>
    <property type="project" value="InterPro"/>
</dbReference>